<dbReference type="InterPro" id="IPR035647">
    <property type="entry name" value="EFG_III/V"/>
</dbReference>
<dbReference type="InterPro" id="IPR035649">
    <property type="entry name" value="EFG_V"/>
</dbReference>
<dbReference type="SMART" id="SM00889">
    <property type="entry name" value="EFG_IV"/>
    <property type="match status" value="1"/>
</dbReference>
<dbReference type="InterPro" id="IPR009000">
    <property type="entry name" value="Transl_B-barrel_sf"/>
</dbReference>
<evidence type="ECO:0000256" key="5">
    <source>
        <dbReference type="ARBA" id="ARBA00023134"/>
    </source>
</evidence>
<dbReference type="PRINTS" id="PR00315">
    <property type="entry name" value="ELONGATNFCT"/>
</dbReference>
<dbReference type="Gene3D" id="3.30.230.10">
    <property type="match status" value="1"/>
</dbReference>
<sequence>MMAYKCTRRCADLFKWSFSKYRHYSQKYNIKEKEDKDAISLIRNIGLLAHIDAGKTTTTERMLYYAGTISSMGEVHHGNTVTDFMEEERLRGITISSVAVTFQWNKHRFNLVDTPGHIDFTMEVEQTLGVLDGVVIILDGSAGVEAQTLTVWRQAERYNLPCVIYVNKMDRSDADFSLCIESIGSKLGAIPLPIQYPIFNAKHSQSLQGIVDLVTLEKLIWRKESQGLNYDRLKLNIENSEDLFKEATAARINLIEKLADIDDKLAEIIIQEETLEKISPLSIMDSLRRITRLRRGFPVICGSSYKNTGVQTLMDTVINYLPAPNERNQLLSDCFGSNLCARAFKVIHDDQKGPITFFRIFSGNVSKGQKIYNIPQEKTENSSRLMVAFADETEEVMEVGSGNIAAVSGLKFTVAGDLVTNSASAAGSAYKKFAKLKNRSEDDNNSFELFGVKTHIPDPVFFCSIEPPSKAYQAALEQALGELQREDPSLRVTQDSETGQTVLGGMGELHLEIIKNRILHEYKIDVELGELQIAYKETIENKVKDSHEIQHKIGSGIHSVMVTLSVLPNENKNKDVLILDRSHDSAANIAAIHFKNLNAVKLGIESALAHGPKLSCPVINVQIVLHWLEVGRGTSETIVSSSVTHCVRKLLEKAGIHLLEPLMSLEVVTNDEFCSVVLADLSRRRSQIQDIYNRGPSKIISVLTPLSELLGYSTDLRTITSGTSSFTMEFHSYQPMSPHDEAKAIKNMTGFDV</sequence>
<dbReference type="AlphaFoldDB" id="A0AAD8E3Q4"/>
<evidence type="ECO:0000313" key="8">
    <source>
        <dbReference type="Proteomes" id="UP001233999"/>
    </source>
</evidence>
<evidence type="ECO:0000256" key="2">
    <source>
        <dbReference type="ARBA" id="ARBA00022768"/>
    </source>
</evidence>
<dbReference type="InterPro" id="IPR014721">
    <property type="entry name" value="Ribsml_uS5_D2-typ_fold_subgr"/>
</dbReference>
<dbReference type="GO" id="GO:0003924">
    <property type="term" value="F:GTPase activity"/>
    <property type="evidence" value="ECO:0007669"/>
    <property type="project" value="InterPro"/>
</dbReference>
<dbReference type="InterPro" id="IPR041095">
    <property type="entry name" value="EFG_II"/>
</dbReference>
<reference evidence="7" key="2">
    <citation type="submission" date="2023-05" db="EMBL/GenBank/DDBJ databases">
        <authorList>
            <person name="Fouks B."/>
        </authorList>
    </citation>
    <scope>NUCLEOTIDE SEQUENCE</scope>
    <source>
        <strain evidence="7">Stay&amp;Tobe</strain>
        <tissue evidence="7">Testes</tissue>
    </source>
</reference>
<proteinExistence type="predicted"/>
<dbReference type="Proteomes" id="UP001233999">
    <property type="component" value="Unassembled WGS sequence"/>
</dbReference>
<dbReference type="SUPFAM" id="SSF50447">
    <property type="entry name" value="Translation proteins"/>
    <property type="match status" value="1"/>
</dbReference>
<dbReference type="InterPro" id="IPR009022">
    <property type="entry name" value="EFG_III"/>
</dbReference>
<keyword evidence="3" id="KW-0648">Protein biosynthesis</keyword>
<keyword evidence="5" id="KW-0342">GTP-binding</keyword>
<comment type="caution">
    <text evidence="7">The sequence shown here is derived from an EMBL/GenBank/DDBJ whole genome shotgun (WGS) entry which is preliminary data.</text>
</comment>
<dbReference type="InterPro" id="IPR005517">
    <property type="entry name" value="Transl_elong_EFG/EF2_IV"/>
</dbReference>
<dbReference type="Pfam" id="PF14492">
    <property type="entry name" value="EFG_III"/>
    <property type="match status" value="1"/>
</dbReference>
<name>A0AAD8E3Q4_DIPPU</name>
<dbReference type="Gene3D" id="3.40.50.300">
    <property type="entry name" value="P-loop containing nucleotide triphosphate hydrolases"/>
    <property type="match status" value="1"/>
</dbReference>
<accession>A0AAD8E3Q4</accession>
<dbReference type="PROSITE" id="PS51722">
    <property type="entry name" value="G_TR_2"/>
    <property type="match status" value="1"/>
</dbReference>
<evidence type="ECO:0000259" key="6">
    <source>
        <dbReference type="PROSITE" id="PS51722"/>
    </source>
</evidence>
<organism evidence="7 8">
    <name type="scientific">Diploptera punctata</name>
    <name type="common">Pacific beetle cockroach</name>
    <dbReference type="NCBI Taxonomy" id="6984"/>
    <lineage>
        <taxon>Eukaryota</taxon>
        <taxon>Metazoa</taxon>
        <taxon>Ecdysozoa</taxon>
        <taxon>Arthropoda</taxon>
        <taxon>Hexapoda</taxon>
        <taxon>Insecta</taxon>
        <taxon>Pterygota</taxon>
        <taxon>Neoptera</taxon>
        <taxon>Polyneoptera</taxon>
        <taxon>Dictyoptera</taxon>
        <taxon>Blattodea</taxon>
        <taxon>Blaberoidea</taxon>
        <taxon>Blaberidae</taxon>
        <taxon>Diplopterinae</taxon>
        <taxon>Diploptera</taxon>
    </lineage>
</organism>
<dbReference type="GO" id="GO:0032790">
    <property type="term" value="P:ribosome disassembly"/>
    <property type="evidence" value="ECO:0007669"/>
    <property type="project" value="TreeGrafter"/>
</dbReference>
<dbReference type="FunFam" id="3.30.70.240:FF:000001">
    <property type="entry name" value="Elongation factor G"/>
    <property type="match status" value="1"/>
</dbReference>
<dbReference type="SMART" id="SM00838">
    <property type="entry name" value="EFG_C"/>
    <property type="match status" value="1"/>
</dbReference>
<dbReference type="PANTHER" id="PTHR43261:SF1">
    <property type="entry name" value="RIBOSOME-RELEASING FACTOR 2, MITOCHONDRIAL"/>
    <property type="match status" value="1"/>
</dbReference>
<dbReference type="SUPFAM" id="SSF54980">
    <property type="entry name" value="EF-G C-terminal domain-like"/>
    <property type="match status" value="2"/>
</dbReference>
<dbReference type="GO" id="GO:0003746">
    <property type="term" value="F:translation elongation factor activity"/>
    <property type="evidence" value="ECO:0007669"/>
    <property type="project" value="UniProtKB-KW"/>
</dbReference>
<feature type="domain" description="Tr-type G" evidence="6">
    <location>
        <begin position="40"/>
        <end position="325"/>
    </location>
</feature>
<dbReference type="Gene3D" id="3.30.70.240">
    <property type="match status" value="1"/>
</dbReference>
<dbReference type="Gene3D" id="2.40.30.10">
    <property type="entry name" value="Translation factors"/>
    <property type="match status" value="1"/>
</dbReference>
<dbReference type="SUPFAM" id="SSF52540">
    <property type="entry name" value="P-loop containing nucleoside triphosphate hydrolases"/>
    <property type="match status" value="1"/>
</dbReference>
<dbReference type="CDD" id="cd03713">
    <property type="entry name" value="EFG_mtEFG_C"/>
    <property type="match status" value="1"/>
</dbReference>
<dbReference type="FunFam" id="3.30.70.870:FF:000001">
    <property type="entry name" value="Elongation factor G"/>
    <property type="match status" value="1"/>
</dbReference>
<dbReference type="Pfam" id="PF00679">
    <property type="entry name" value="EFG_C"/>
    <property type="match status" value="1"/>
</dbReference>
<evidence type="ECO:0000256" key="4">
    <source>
        <dbReference type="ARBA" id="ARBA00023128"/>
    </source>
</evidence>
<dbReference type="Pfam" id="PF22042">
    <property type="entry name" value="EF-G_D2"/>
    <property type="match status" value="1"/>
</dbReference>
<dbReference type="FunFam" id="3.40.50.300:FF:000514">
    <property type="entry name" value="Ribosome-releasing factor 2, mitochondrial"/>
    <property type="match status" value="1"/>
</dbReference>
<gene>
    <name evidence="7" type="ORF">L9F63_007387</name>
</gene>
<keyword evidence="4" id="KW-0496">Mitochondrion</keyword>
<evidence type="ECO:0000313" key="7">
    <source>
        <dbReference type="EMBL" id="KAJ9575741.1"/>
    </source>
</evidence>
<dbReference type="GO" id="GO:0005525">
    <property type="term" value="F:GTP binding"/>
    <property type="evidence" value="ECO:0007669"/>
    <property type="project" value="UniProtKB-KW"/>
</dbReference>
<keyword evidence="2" id="KW-0251">Elongation factor</keyword>
<dbReference type="PANTHER" id="PTHR43261">
    <property type="entry name" value="TRANSLATION ELONGATION FACTOR G-RELATED"/>
    <property type="match status" value="1"/>
</dbReference>
<dbReference type="InterPro" id="IPR020568">
    <property type="entry name" value="Ribosomal_Su5_D2-typ_SF"/>
</dbReference>
<dbReference type="GO" id="GO:0005759">
    <property type="term" value="C:mitochondrial matrix"/>
    <property type="evidence" value="ECO:0007669"/>
    <property type="project" value="UniProtKB-ARBA"/>
</dbReference>
<dbReference type="SUPFAM" id="SSF54211">
    <property type="entry name" value="Ribosomal protein S5 domain 2-like"/>
    <property type="match status" value="1"/>
</dbReference>
<dbReference type="Pfam" id="PF00009">
    <property type="entry name" value="GTP_EFTU"/>
    <property type="match status" value="1"/>
</dbReference>
<dbReference type="CDD" id="cd16262">
    <property type="entry name" value="EFG_III"/>
    <property type="match status" value="1"/>
</dbReference>
<dbReference type="InterPro" id="IPR000795">
    <property type="entry name" value="T_Tr_GTP-bd_dom"/>
</dbReference>
<dbReference type="InterPro" id="IPR027417">
    <property type="entry name" value="P-loop_NTPase"/>
</dbReference>
<dbReference type="EMBL" id="JASPKZ010009821">
    <property type="protein sequence ID" value="KAJ9575741.1"/>
    <property type="molecule type" value="Genomic_DNA"/>
</dbReference>
<dbReference type="InterPro" id="IPR005225">
    <property type="entry name" value="Small_GTP-bd"/>
</dbReference>
<evidence type="ECO:0000256" key="1">
    <source>
        <dbReference type="ARBA" id="ARBA00022741"/>
    </source>
</evidence>
<protein>
    <recommendedName>
        <fullName evidence="6">Tr-type G domain-containing protein</fullName>
    </recommendedName>
</protein>
<dbReference type="GO" id="GO:0032543">
    <property type="term" value="P:mitochondrial translation"/>
    <property type="evidence" value="ECO:0007669"/>
    <property type="project" value="TreeGrafter"/>
</dbReference>
<keyword evidence="8" id="KW-1185">Reference proteome</keyword>
<keyword evidence="1" id="KW-0547">Nucleotide-binding</keyword>
<reference evidence="7" key="1">
    <citation type="journal article" date="2023" name="IScience">
        <title>Live-bearing cockroach genome reveals convergent evolutionary mechanisms linked to viviparity in insects and beyond.</title>
        <authorList>
            <person name="Fouks B."/>
            <person name="Harrison M.C."/>
            <person name="Mikhailova A.A."/>
            <person name="Marchal E."/>
            <person name="English S."/>
            <person name="Carruthers M."/>
            <person name="Jennings E.C."/>
            <person name="Chiamaka E.L."/>
            <person name="Frigard R.A."/>
            <person name="Pippel M."/>
            <person name="Attardo G.M."/>
            <person name="Benoit J.B."/>
            <person name="Bornberg-Bauer E."/>
            <person name="Tobe S.S."/>
        </authorList>
    </citation>
    <scope>NUCLEOTIDE SEQUENCE</scope>
    <source>
        <strain evidence="7">Stay&amp;Tobe</strain>
    </source>
</reference>
<evidence type="ECO:0000256" key="3">
    <source>
        <dbReference type="ARBA" id="ARBA00022917"/>
    </source>
</evidence>
<dbReference type="NCBIfam" id="TIGR00231">
    <property type="entry name" value="small_GTP"/>
    <property type="match status" value="1"/>
</dbReference>
<dbReference type="InterPro" id="IPR053905">
    <property type="entry name" value="EF-G-like_DII"/>
</dbReference>
<dbReference type="Gene3D" id="3.30.70.870">
    <property type="entry name" value="Elongation Factor G (Translational Gtpase), domain 3"/>
    <property type="match status" value="1"/>
</dbReference>
<dbReference type="InterPro" id="IPR000640">
    <property type="entry name" value="EFG_V-like"/>
</dbReference>